<keyword evidence="4" id="KW-0732">Signal</keyword>
<organism evidence="12 13">
    <name type="scientific">Ophiophagus hannah</name>
    <name type="common">King cobra</name>
    <name type="synonym">Naja hannah</name>
    <dbReference type="NCBI Taxonomy" id="8665"/>
    <lineage>
        <taxon>Eukaryota</taxon>
        <taxon>Metazoa</taxon>
        <taxon>Chordata</taxon>
        <taxon>Craniata</taxon>
        <taxon>Vertebrata</taxon>
        <taxon>Euteleostomi</taxon>
        <taxon>Lepidosauria</taxon>
        <taxon>Squamata</taxon>
        <taxon>Bifurcata</taxon>
        <taxon>Unidentata</taxon>
        <taxon>Episquamata</taxon>
        <taxon>Toxicofera</taxon>
        <taxon>Serpentes</taxon>
        <taxon>Colubroidea</taxon>
        <taxon>Elapidae</taxon>
        <taxon>Elapinae</taxon>
        <taxon>Ophiophagus</taxon>
    </lineage>
</organism>
<gene>
    <name evidence="12" type="primary">Mr1</name>
    <name evidence="12" type="ORF">L345_18309</name>
</gene>
<evidence type="ECO:0000256" key="9">
    <source>
        <dbReference type="ARBA" id="ARBA00023180"/>
    </source>
</evidence>
<evidence type="ECO:0000256" key="3">
    <source>
        <dbReference type="ARBA" id="ARBA00022692"/>
    </source>
</evidence>
<evidence type="ECO:0000256" key="2">
    <source>
        <dbReference type="ARBA" id="ARBA00022451"/>
    </source>
</evidence>
<accession>V8N381</accession>
<sequence length="171" mass="19713">MFTELPPDESVNFQLPKWEKKTKKEDRNRDTKLILPGVLSFCSVSIFSTGFHSWQRVIGCDLSKDGHKRGVYQYGYDGEDFISLDQKTLTWTAVDVRAQVTKRRWEAEPFIAQSRNNFLEKECIELLQKCMVYGEDYLLREGKEGRRGTRVGDVAGELWICGAKSPCYTSI</sequence>
<dbReference type="GO" id="GO:0002474">
    <property type="term" value="P:antigen processing and presentation of peptide antigen via MHC class I"/>
    <property type="evidence" value="ECO:0007669"/>
    <property type="project" value="UniProtKB-KW"/>
</dbReference>
<protein>
    <submittedName>
        <fullName evidence="12">Major histocompatibility complex class I-related protein</fullName>
    </submittedName>
</protein>
<dbReference type="PANTHER" id="PTHR16675">
    <property type="entry name" value="MHC CLASS I-RELATED"/>
    <property type="match status" value="1"/>
</dbReference>
<dbReference type="Pfam" id="PF00129">
    <property type="entry name" value="MHC_I"/>
    <property type="match status" value="1"/>
</dbReference>
<dbReference type="PANTHER" id="PTHR16675:SF242">
    <property type="entry name" value="MAJOR HISTOCOMPATIBILITY COMPLEX CLASS I-RELATED GENE PROTEIN"/>
    <property type="match status" value="1"/>
</dbReference>
<keyword evidence="5" id="KW-0391">Immunity</keyword>
<dbReference type="InterPro" id="IPR011161">
    <property type="entry name" value="MHC_I-like_Ag-recog"/>
</dbReference>
<evidence type="ECO:0000259" key="11">
    <source>
        <dbReference type="Pfam" id="PF00129"/>
    </source>
</evidence>
<feature type="domain" description="MHC class I-like antigen recognition-like" evidence="11">
    <location>
        <begin position="17"/>
        <end position="136"/>
    </location>
</feature>
<keyword evidence="13" id="KW-1185">Reference proteome</keyword>
<dbReference type="GO" id="GO:0006955">
    <property type="term" value="P:immune response"/>
    <property type="evidence" value="ECO:0007669"/>
    <property type="project" value="TreeGrafter"/>
</dbReference>
<dbReference type="AlphaFoldDB" id="V8N381"/>
<evidence type="ECO:0000256" key="5">
    <source>
        <dbReference type="ARBA" id="ARBA00022859"/>
    </source>
</evidence>
<evidence type="ECO:0000256" key="8">
    <source>
        <dbReference type="ARBA" id="ARBA00023157"/>
    </source>
</evidence>
<dbReference type="EMBL" id="AZIM01054343">
    <property type="protein sequence ID" value="ETE55982.1"/>
    <property type="molecule type" value="Genomic_DNA"/>
</dbReference>
<dbReference type="InterPro" id="IPR050208">
    <property type="entry name" value="MHC_class-I_related"/>
</dbReference>
<keyword evidence="6" id="KW-1133">Transmembrane helix</keyword>
<keyword evidence="3" id="KW-0812">Transmembrane</keyword>
<keyword evidence="7" id="KW-0472">Membrane</keyword>
<dbReference type="GO" id="GO:0009897">
    <property type="term" value="C:external side of plasma membrane"/>
    <property type="evidence" value="ECO:0007669"/>
    <property type="project" value="TreeGrafter"/>
</dbReference>
<evidence type="ECO:0000256" key="1">
    <source>
        <dbReference type="ARBA" id="ARBA00004479"/>
    </source>
</evidence>
<dbReference type="Gene3D" id="3.30.500.10">
    <property type="entry name" value="MHC class I-like antigen recognition-like"/>
    <property type="match status" value="1"/>
</dbReference>
<evidence type="ECO:0000313" key="12">
    <source>
        <dbReference type="EMBL" id="ETE55982.1"/>
    </source>
</evidence>
<keyword evidence="8" id="KW-1015">Disulfide bond</keyword>
<evidence type="ECO:0000256" key="10">
    <source>
        <dbReference type="RuleBase" id="RU004439"/>
    </source>
</evidence>
<comment type="similarity">
    <text evidence="10">Belongs to the MHC class I family.</text>
</comment>
<dbReference type="InterPro" id="IPR011162">
    <property type="entry name" value="MHC_I/II-like_Ag-recog"/>
</dbReference>
<evidence type="ECO:0000256" key="7">
    <source>
        <dbReference type="ARBA" id="ARBA00023136"/>
    </source>
</evidence>
<keyword evidence="9" id="KW-0325">Glycoprotein</keyword>
<evidence type="ECO:0000313" key="13">
    <source>
        <dbReference type="Proteomes" id="UP000018936"/>
    </source>
</evidence>
<dbReference type="InterPro" id="IPR037055">
    <property type="entry name" value="MHC_I-like_Ag-recog_sf"/>
</dbReference>
<name>V8N381_OPHHA</name>
<keyword evidence="2" id="KW-0490">MHC I</keyword>
<dbReference type="SUPFAM" id="SSF54452">
    <property type="entry name" value="MHC antigen-recognition domain"/>
    <property type="match status" value="1"/>
</dbReference>
<dbReference type="Proteomes" id="UP000018936">
    <property type="component" value="Unassembled WGS sequence"/>
</dbReference>
<reference evidence="12 13" key="1">
    <citation type="journal article" date="2013" name="Proc. Natl. Acad. Sci. U.S.A.">
        <title>The king cobra genome reveals dynamic gene evolution and adaptation in the snake venom system.</title>
        <authorList>
            <person name="Vonk F.J."/>
            <person name="Casewell N.R."/>
            <person name="Henkel C.V."/>
            <person name="Heimberg A.M."/>
            <person name="Jansen H.J."/>
            <person name="McCleary R.J."/>
            <person name="Kerkkamp H.M."/>
            <person name="Vos R.A."/>
            <person name="Guerreiro I."/>
            <person name="Calvete J.J."/>
            <person name="Wuster W."/>
            <person name="Woods A.E."/>
            <person name="Logan J.M."/>
            <person name="Harrison R.A."/>
            <person name="Castoe T.A."/>
            <person name="de Koning A.P."/>
            <person name="Pollock D.D."/>
            <person name="Yandell M."/>
            <person name="Calderon D."/>
            <person name="Renjifo C."/>
            <person name="Currier R.B."/>
            <person name="Salgado D."/>
            <person name="Pla D."/>
            <person name="Sanz L."/>
            <person name="Hyder A.S."/>
            <person name="Ribeiro J.M."/>
            <person name="Arntzen J.W."/>
            <person name="van den Thillart G.E."/>
            <person name="Boetzer M."/>
            <person name="Pirovano W."/>
            <person name="Dirks R.P."/>
            <person name="Spaink H.P."/>
            <person name="Duboule D."/>
            <person name="McGlinn E."/>
            <person name="Kini R.M."/>
            <person name="Richardson M.K."/>
        </authorList>
    </citation>
    <scope>NUCLEOTIDE SEQUENCE</scope>
    <source>
        <tissue evidence="12">Blood</tissue>
    </source>
</reference>
<dbReference type="PRINTS" id="PR01638">
    <property type="entry name" value="MHCCLASSI"/>
</dbReference>
<comment type="subcellular location">
    <subcellularLocation>
        <location evidence="1">Membrane</location>
        <topology evidence="1">Single-pass type I membrane protein</topology>
    </subcellularLocation>
</comment>
<comment type="caution">
    <text evidence="12">The sequence shown here is derived from an EMBL/GenBank/DDBJ whole genome shotgun (WGS) entry which is preliminary data.</text>
</comment>
<evidence type="ECO:0000256" key="6">
    <source>
        <dbReference type="ARBA" id="ARBA00022989"/>
    </source>
</evidence>
<dbReference type="InterPro" id="IPR001039">
    <property type="entry name" value="MHC_I_a_a1/a2"/>
</dbReference>
<evidence type="ECO:0000256" key="4">
    <source>
        <dbReference type="ARBA" id="ARBA00022729"/>
    </source>
</evidence>
<proteinExistence type="inferred from homology"/>
<dbReference type="GO" id="GO:0042612">
    <property type="term" value="C:MHC class I protein complex"/>
    <property type="evidence" value="ECO:0007669"/>
    <property type="project" value="UniProtKB-KW"/>
</dbReference>
<dbReference type="OrthoDB" id="8936120at2759"/>
<dbReference type="GO" id="GO:0005615">
    <property type="term" value="C:extracellular space"/>
    <property type="evidence" value="ECO:0007669"/>
    <property type="project" value="TreeGrafter"/>
</dbReference>
<feature type="non-terminal residue" evidence="12">
    <location>
        <position position="1"/>
    </location>
</feature>